<comment type="caution">
    <text evidence="2">The sequence shown here is derived from an EMBL/GenBank/DDBJ whole genome shotgun (WGS) entry which is preliminary data.</text>
</comment>
<feature type="compositionally biased region" description="Acidic residues" evidence="1">
    <location>
        <begin position="302"/>
        <end position="317"/>
    </location>
</feature>
<name>I2FNX4_USTHO</name>
<evidence type="ECO:0000256" key="1">
    <source>
        <dbReference type="SAM" id="MobiDB-lite"/>
    </source>
</evidence>
<feature type="region of interest" description="Disordered" evidence="1">
    <location>
        <begin position="1009"/>
        <end position="1047"/>
    </location>
</feature>
<feature type="compositionally biased region" description="Basic and acidic residues" evidence="1">
    <location>
        <begin position="1141"/>
        <end position="1161"/>
    </location>
</feature>
<feature type="compositionally biased region" description="Polar residues" evidence="1">
    <location>
        <begin position="442"/>
        <end position="467"/>
    </location>
</feature>
<protein>
    <recommendedName>
        <fullName evidence="4">DUF3835 domain-containing protein</fullName>
    </recommendedName>
</protein>
<feature type="compositionally biased region" description="Low complexity" evidence="1">
    <location>
        <begin position="468"/>
        <end position="480"/>
    </location>
</feature>
<feature type="compositionally biased region" description="Polar residues" evidence="1">
    <location>
        <begin position="25"/>
        <end position="42"/>
    </location>
</feature>
<gene>
    <name evidence="2" type="ORF">UHOR_06499</name>
</gene>
<feature type="region of interest" description="Disordered" evidence="1">
    <location>
        <begin position="264"/>
        <end position="651"/>
    </location>
</feature>
<feature type="region of interest" description="Disordered" evidence="1">
    <location>
        <begin position="1141"/>
        <end position="1214"/>
    </location>
</feature>
<feature type="compositionally biased region" description="Basic residues" evidence="1">
    <location>
        <begin position="1201"/>
        <end position="1214"/>
    </location>
</feature>
<dbReference type="OMA" id="HSVMERP"/>
<feature type="compositionally biased region" description="Basic and acidic residues" evidence="1">
    <location>
        <begin position="607"/>
        <end position="624"/>
    </location>
</feature>
<dbReference type="eggNOG" id="ENOG502TMAD">
    <property type="taxonomic scope" value="Eukaryota"/>
</dbReference>
<evidence type="ECO:0008006" key="4">
    <source>
        <dbReference type="Google" id="ProtNLM"/>
    </source>
</evidence>
<reference evidence="2 3" key="1">
    <citation type="journal article" date="2012" name="Plant Cell">
        <title>Genome comparison of barley and maize smut fungi reveals targeted loss of RNA silencing components and species-specific presence of transposable elements.</title>
        <authorList>
            <person name="Laurie J.D."/>
            <person name="Ali S."/>
            <person name="Linning R."/>
            <person name="Mannhaupt G."/>
            <person name="Wong P."/>
            <person name="Gueldener U."/>
            <person name="Muensterkoetter M."/>
            <person name="Moore R."/>
            <person name="Kahmann R."/>
            <person name="Bakkeren G."/>
            <person name="Schirawski J."/>
        </authorList>
    </citation>
    <scope>NUCLEOTIDE SEQUENCE [LARGE SCALE GENOMIC DNA]</scope>
    <source>
        <strain evidence="3">Uh4875-4</strain>
    </source>
</reference>
<feature type="compositionally biased region" description="Polar residues" evidence="1">
    <location>
        <begin position="519"/>
        <end position="533"/>
    </location>
</feature>
<feature type="compositionally biased region" description="Basic and acidic residues" evidence="1">
    <location>
        <begin position="583"/>
        <end position="598"/>
    </location>
</feature>
<feature type="compositionally biased region" description="Acidic residues" evidence="1">
    <location>
        <begin position="867"/>
        <end position="906"/>
    </location>
</feature>
<feature type="compositionally biased region" description="Basic and acidic residues" evidence="1">
    <location>
        <begin position="760"/>
        <end position="779"/>
    </location>
</feature>
<feature type="compositionally biased region" description="Polar residues" evidence="1">
    <location>
        <begin position="1013"/>
        <end position="1025"/>
    </location>
</feature>
<feature type="compositionally biased region" description="Low complexity" evidence="1">
    <location>
        <begin position="318"/>
        <end position="334"/>
    </location>
</feature>
<feature type="compositionally biased region" description="Acidic residues" evidence="1">
    <location>
        <begin position="795"/>
        <end position="804"/>
    </location>
</feature>
<feature type="compositionally biased region" description="Basic and acidic residues" evidence="1">
    <location>
        <begin position="283"/>
        <end position="301"/>
    </location>
</feature>
<feature type="compositionally biased region" description="Acidic residues" evidence="1">
    <location>
        <begin position="970"/>
        <end position="997"/>
    </location>
</feature>
<feature type="region of interest" description="Disordered" evidence="1">
    <location>
        <begin position="688"/>
        <end position="906"/>
    </location>
</feature>
<feature type="region of interest" description="Disordered" evidence="1">
    <location>
        <begin position="1070"/>
        <end position="1089"/>
    </location>
</feature>
<feature type="compositionally biased region" description="Low complexity" evidence="1">
    <location>
        <begin position="1"/>
        <end position="18"/>
    </location>
</feature>
<dbReference type="EMBL" id="CAGI01000136">
    <property type="protein sequence ID" value="CCF48617.1"/>
    <property type="molecule type" value="Genomic_DNA"/>
</dbReference>
<feature type="compositionally biased region" description="Basic and acidic residues" evidence="1">
    <location>
        <begin position="711"/>
        <end position="724"/>
    </location>
</feature>
<organism evidence="2 3">
    <name type="scientific">Ustilago hordei</name>
    <name type="common">Barley covered smut fungus</name>
    <dbReference type="NCBI Taxonomy" id="120017"/>
    <lineage>
        <taxon>Eukaryota</taxon>
        <taxon>Fungi</taxon>
        <taxon>Dikarya</taxon>
        <taxon>Basidiomycota</taxon>
        <taxon>Ustilaginomycotina</taxon>
        <taxon>Ustilaginomycetes</taxon>
        <taxon>Ustilaginales</taxon>
        <taxon>Ustilaginaceae</taxon>
        <taxon>Ustilago</taxon>
    </lineage>
</organism>
<feature type="compositionally biased region" description="Acidic residues" evidence="1">
    <location>
        <begin position="1116"/>
        <end position="1126"/>
    </location>
</feature>
<feature type="compositionally biased region" description="Acidic residues" evidence="1">
    <location>
        <begin position="834"/>
        <end position="845"/>
    </location>
</feature>
<evidence type="ECO:0000313" key="3">
    <source>
        <dbReference type="Proteomes" id="UP000006174"/>
    </source>
</evidence>
<dbReference type="Proteomes" id="UP000006174">
    <property type="component" value="Unassembled WGS sequence"/>
</dbReference>
<sequence length="1214" mass="131966">MQPSLSANLGSSAASSSSRTLPGATPSTLPSDPSEISETAQALLQAHYDRLKNSSSSSSSTTSTNSQSLLARLERAASNIDRICLQLDNFSVSHQLHAGKSTAEEATRTLQPLGPLAFWPARVVFSGDASEGKLWVRQSNDDGLSLENQLKVEDEGLPMLTKSPKAKEGEGLRVQVKLVEPSRTVEVKYVRMTYKDAQMQLQSRRAKLLAAARELREKLGKDAVKSVSTEGTAAAAKDMHLLNEDNQALNEEGLPFYEPVEEISEEEATRQNKAYMQPFVRSEAADKNQRKRWLEDTLTKLEEEEQNEESDAEEGVEEMPSASSSSTPTLPEAEPSVEDETRVVLRTRTPSPPPSPEDVLKTKALPEIVSATRPPPPKSALKTSAARPDIVQRPSFGSSGIRHGFLNLNPSSPGAIKSSYSWEDLEKEEKPKSAEPGRPSKSHTPTPLSRVSSTAESSLLSRITDANSSPVTSGTSTPTKKSVRIKSPERAHPQVAAGSGLTPLQRALRSSIRVKENYNEPSASQQQQPNGTVSALERTDSGSGTAEKRHKDDVGVEEEAERIVKLLGPDVVEGHPSAPPSDVLKKMQEAHEEDKRLSTPEAAAARAKREEEDRERERLERLAEKPALGHSVMERPRSSAEKGKGKEVADQVKSNQAKFSAFKAGFLNQKPAMAKKETRFVPNMQVPRKAAGAAAAPPTQSLGMSALDRASLGDDKLSRRREEMGLPAAVPHARPSKSYAEKMAARQQGQTPTSADPEDVAEKGSVKLARPVEGDDVPRPGRVRFGPPAGSSHADEEEEQDEGMEINPSAELDNHNPEEGELDEEQEEPKIEGEGADTDGEDAYFDEYLSGRSRKSAAAKESRGLDDEHDNDEADDFDDDEDEDWDVDEDDFDFDEDEDDDFDYDPEDLMALAPRMGDVEGLARNPELMREYEEAKAKLAAMGLAMRAGAGGSDDLRAQMVNAARSTGGEGEEEEGEEEEGEEKEGEEKEGEEDDYQMDLVPLDAAMEDPEYQGNTTTSAGSGSRISRFKASLRQQAMAPTPRGGDSLKLEEMLSSAKNLGASNSAAFSMDGMGSSAQEEGGGGTPMMIIPQLAPVRFPKHGDLVEGKTSGPVDLDGAESDEDDEKAEMVMRSRLERLQWKREHPEDATRLNESKKAKEMVEQGVAPPPVVPRRQEIKKALSGEGGTAVEGREEAEDAPKPKKVSRFKAARMGQ</sequence>
<feature type="region of interest" description="Disordered" evidence="1">
    <location>
        <begin position="1101"/>
        <end position="1126"/>
    </location>
</feature>
<feature type="region of interest" description="Disordered" evidence="1">
    <location>
        <begin position="1"/>
        <end position="43"/>
    </location>
</feature>
<keyword evidence="3" id="KW-1185">Reference proteome</keyword>
<proteinExistence type="predicted"/>
<feature type="region of interest" description="Disordered" evidence="1">
    <location>
        <begin position="962"/>
        <end position="997"/>
    </location>
</feature>
<accession>I2FNX4</accession>
<dbReference type="HOGENOM" id="CLU_295969_0_0_1"/>
<feature type="compositionally biased region" description="Basic and acidic residues" evidence="1">
    <location>
        <begin position="632"/>
        <end position="650"/>
    </location>
</feature>
<dbReference type="AlphaFoldDB" id="I2FNX4"/>
<evidence type="ECO:0000313" key="2">
    <source>
        <dbReference type="EMBL" id="CCF48617.1"/>
    </source>
</evidence>